<feature type="compositionally biased region" description="Basic and acidic residues" evidence="3">
    <location>
        <begin position="44"/>
        <end position="53"/>
    </location>
</feature>
<feature type="region of interest" description="Disordered" evidence="3">
    <location>
        <begin position="591"/>
        <end position="668"/>
    </location>
</feature>
<feature type="compositionally biased region" description="Polar residues" evidence="3">
    <location>
        <begin position="293"/>
        <end position="306"/>
    </location>
</feature>
<feature type="region of interest" description="Disordered" evidence="3">
    <location>
        <begin position="375"/>
        <end position="444"/>
    </location>
</feature>
<feature type="compositionally biased region" description="Polar residues" evidence="3">
    <location>
        <begin position="622"/>
        <end position="645"/>
    </location>
</feature>
<feature type="region of interest" description="Disordered" evidence="3">
    <location>
        <begin position="99"/>
        <end position="213"/>
    </location>
</feature>
<feature type="region of interest" description="Disordered" evidence="3">
    <location>
        <begin position="225"/>
        <end position="310"/>
    </location>
</feature>
<comment type="similarity">
    <text evidence="1">Belongs to the TCP10 family.</text>
</comment>
<feature type="compositionally biased region" description="Basic and acidic residues" evidence="3">
    <location>
        <begin position="426"/>
        <end position="444"/>
    </location>
</feature>
<gene>
    <name evidence="4" type="ORF">PAUS00366_LOCUS260</name>
</gene>
<feature type="compositionally biased region" description="Basic and acidic residues" evidence="3">
    <location>
        <begin position="113"/>
        <end position="143"/>
    </location>
</feature>
<feature type="compositionally biased region" description="Polar residues" evidence="3">
    <location>
        <begin position="263"/>
        <end position="275"/>
    </location>
</feature>
<dbReference type="PANTHER" id="PTHR10331">
    <property type="entry name" value="T COMPLEX PROTEIN 10"/>
    <property type="match status" value="1"/>
</dbReference>
<keyword evidence="2" id="KW-0175">Coiled coil</keyword>
<accession>A0A7S4A8Y1</accession>
<organism evidence="4">
    <name type="scientific">Pseudo-nitzschia australis</name>
    <dbReference type="NCBI Taxonomy" id="44445"/>
    <lineage>
        <taxon>Eukaryota</taxon>
        <taxon>Sar</taxon>
        <taxon>Stramenopiles</taxon>
        <taxon>Ochrophyta</taxon>
        <taxon>Bacillariophyta</taxon>
        <taxon>Bacillariophyceae</taxon>
        <taxon>Bacillariophycidae</taxon>
        <taxon>Bacillariales</taxon>
        <taxon>Bacillariaceae</taxon>
        <taxon>Pseudo-nitzschia</taxon>
    </lineage>
</organism>
<proteinExistence type="inferred from homology"/>
<feature type="region of interest" description="Disordered" evidence="3">
    <location>
        <begin position="1"/>
        <end position="70"/>
    </location>
</feature>
<dbReference type="Gene3D" id="2.60.450.20">
    <property type="match status" value="1"/>
</dbReference>
<feature type="compositionally biased region" description="Basic and acidic residues" evidence="3">
    <location>
        <begin position="249"/>
        <end position="258"/>
    </location>
</feature>
<evidence type="ECO:0000256" key="3">
    <source>
        <dbReference type="SAM" id="MobiDB-lite"/>
    </source>
</evidence>
<dbReference type="PANTHER" id="PTHR10331:SF6">
    <property type="entry name" value="SPINDLE ASSEMBLY ABNORMAL 4"/>
    <property type="match status" value="1"/>
</dbReference>
<feature type="compositionally biased region" description="Polar residues" evidence="3">
    <location>
        <begin position="99"/>
        <end position="110"/>
    </location>
</feature>
<dbReference type="InterPro" id="IPR047002">
    <property type="entry name" value="Tcp10_C_sf"/>
</dbReference>
<protein>
    <recommendedName>
        <fullName evidence="5">Centromere protein J C-terminal domain-containing protein</fullName>
    </recommendedName>
</protein>
<feature type="compositionally biased region" description="Polar residues" evidence="3">
    <location>
        <begin position="593"/>
        <end position="612"/>
    </location>
</feature>
<sequence>MATSHYGNEGESYRFRSADRTGQPPPPPATPYLTKKLLTMVTSSDRHGGEGKNRQRRQSSPISPADSIAEAMKSDLEELVGYIDNLAFDQTGELAATTTRARTPSMNKQLFSGEDHHANDTSRRERTNDRKDVFRDRTNRFGKDTSQTDTQGRLGGDAKAVATPLKDQSSSYIHSIRERTTSLEQQPIILDRVRTPTTGREPAGSPPPQETSFCFHDESLSLTLSQSEDTDESCIGEANLDSNKTEQQQSRERSERSPPRLLSTLQHIGFNSTPTRAKAISFRPVSKDPTPSKPRQATSTLNNTGNDVADPLRENIFDKEEIELNPNNALRQNDLYNRRGTPHTHHVVDRLQQENLARKGNEWWRARHVPIDSSPRRTMSTLSDSKDEIFPDEDNESKSLQWEADVTTPLPRQRNTVKGTPHTFGRRGDPRDIDAGNNHMEDSDLQRTVPETPVTNQGKVSNLVLTSPESAKKLLTEAITALKEARQERDDAREWASNIKESVHKWVEDQRELIRKETALISSNISPVSSEFLQQQHQAVEDLINKLRNEIKNSKSNTEAQLETMLVKQDGQIRELSRQVSDVKEQLSCVVKGNTSDKGNQRSRPQKTSKYSNIDAPGSIHKTPQNSATRLTRTASRSEKSSACSRGSHRTRRSTPNGGHLIDYGNGVTKEIHPDGTTVTKFMNGDVETQFGPNVSTASSPSASAVMAYYHCKEEVLKITLRDGSVLYEYSTGQVERHCADGVKIIRFPDGTKTII</sequence>
<dbReference type="AlphaFoldDB" id="A0A7S4A8Y1"/>
<name>A0A7S4A8Y1_9STRA</name>
<feature type="coiled-coil region" evidence="2">
    <location>
        <begin position="530"/>
        <end position="586"/>
    </location>
</feature>
<dbReference type="EMBL" id="HBIX01000314">
    <property type="protein sequence ID" value="CAE0707540.1"/>
    <property type="molecule type" value="Transcribed_RNA"/>
</dbReference>
<evidence type="ECO:0000256" key="2">
    <source>
        <dbReference type="SAM" id="Coils"/>
    </source>
</evidence>
<evidence type="ECO:0008006" key="5">
    <source>
        <dbReference type="Google" id="ProtNLM"/>
    </source>
</evidence>
<evidence type="ECO:0000313" key="4">
    <source>
        <dbReference type="EMBL" id="CAE0707540.1"/>
    </source>
</evidence>
<dbReference type="InterPro" id="IPR026581">
    <property type="entry name" value="TCP10L/CENPJ"/>
</dbReference>
<reference evidence="4" key="1">
    <citation type="submission" date="2021-01" db="EMBL/GenBank/DDBJ databases">
        <authorList>
            <person name="Corre E."/>
            <person name="Pelletier E."/>
            <person name="Niang G."/>
            <person name="Scheremetjew M."/>
            <person name="Finn R."/>
            <person name="Kale V."/>
            <person name="Holt S."/>
            <person name="Cochrane G."/>
            <person name="Meng A."/>
            <person name="Brown T."/>
            <person name="Cohen L."/>
        </authorList>
    </citation>
    <scope>NUCLEOTIDE SEQUENCE</scope>
    <source>
        <strain evidence="4">10249 10 AB</strain>
    </source>
</reference>
<evidence type="ECO:0000256" key="1">
    <source>
        <dbReference type="ARBA" id="ARBA00005627"/>
    </source>
</evidence>